<sequence>MFAGDVTELGAAETLAATRDWLALQGESEIRVLQLALRYADLHPSPARVPDDQRLPGGERGVVYGGAGCPAVAEFAVAEFAAVLGVTSETGGNFIGQALALRHRLPLTWARVEAGQATGWKARLIATACLGLSVEAAALVDARVAGVVDSLSAHQVKTIVKAAVWDADPAAARAAAEQKARERGAWPGQSDQHGTTTLFVKAASGDVIRFDATLGQIADALAALGDPDSLDQRRAKALGILADPAFAHELLQVAQYLATRHHPTTGDDGTDAPAATDAPTAAADPARAGDTARADDTTRAGDSAQAEAAPGAATCEGSTSATDAELTPADQAPATEDFGPRSGAAPAGNPPTTIDAERAGDAQAVEVTRDGQPASDLFLADEPGADTEADRDAPHPCHPDQPLDAASRYGPRTGRGRAEQILWGMDAAARHDLVAKLAAIKRAADTGGGGRRPGRIKLYVHITDETLLAGGGTARVEAFGPVFAAKLAELLGHDRITVQPVIDLNDHVSVNAYEIPHRIRERVKLTYPVEQFPYGTGETTTSTDLDHVVPFDPTGPPGQTSTSNLRPLRRFSHRVKTHADWTVRALDDQALEWTTKHGFKFHVDHTGTHPITNDDQP</sequence>
<evidence type="ECO:0000313" key="3">
    <source>
        <dbReference type="Proteomes" id="UP001501319"/>
    </source>
</evidence>
<dbReference type="RefSeq" id="WP_344110483.1">
    <property type="nucleotide sequence ID" value="NZ_BAAANE010000004.1"/>
</dbReference>
<accession>A0ABN2F6J9</accession>
<dbReference type="Proteomes" id="UP001501319">
    <property type="component" value="Unassembled WGS sequence"/>
</dbReference>
<evidence type="ECO:0000256" key="1">
    <source>
        <dbReference type="SAM" id="MobiDB-lite"/>
    </source>
</evidence>
<protein>
    <recommendedName>
        <fullName evidence="4">DUF222 domain-containing protein</fullName>
    </recommendedName>
</protein>
<dbReference type="EMBL" id="BAAANE010000004">
    <property type="protein sequence ID" value="GAA1630227.1"/>
    <property type="molecule type" value="Genomic_DNA"/>
</dbReference>
<keyword evidence="3" id="KW-1185">Reference proteome</keyword>
<gene>
    <name evidence="2" type="ORF">GCM10009744_17860</name>
</gene>
<reference evidence="2 3" key="1">
    <citation type="journal article" date="2019" name="Int. J. Syst. Evol. Microbiol.">
        <title>The Global Catalogue of Microorganisms (GCM) 10K type strain sequencing project: providing services to taxonomists for standard genome sequencing and annotation.</title>
        <authorList>
            <consortium name="The Broad Institute Genomics Platform"/>
            <consortium name="The Broad Institute Genome Sequencing Center for Infectious Disease"/>
            <person name="Wu L."/>
            <person name="Ma J."/>
        </authorList>
    </citation>
    <scope>NUCLEOTIDE SEQUENCE [LARGE SCALE GENOMIC DNA]</scope>
    <source>
        <strain evidence="2 3">JCM 14306</strain>
    </source>
</reference>
<feature type="region of interest" description="Disordered" evidence="1">
    <location>
        <begin position="261"/>
        <end position="355"/>
    </location>
</feature>
<feature type="compositionally biased region" description="Low complexity" evidence="1">
    <location>
        <begin position="271"/>
        <end position="289"/>
    </location>
</feature>
<evidence type="ECO:0000313" key="2">
    <source>
        <dbReference type="EMBL" id="GAA1630227.1"/>
    </source>
</evidence>
<proteinExistence type="predicted"/>
<feature type="compositionally biased region" description="Basic and acidic residues" evidence="1">
    <location>
        <begin position="388"/>
        <end position="398"/>
    </location>
</feature>
<feature type="compositionally biased region" description="Basic and acidic residues" evidence="1">
    <location>
        <begin position="290"/>
        <end position="299"/>
    </location>
</feature>
<feature type="region of interest" description="Disordered" evidence="1">
    <location>
        <begin position="368"/>
        <end position="412"/>
    </location>
</feature>
<organism evidence="2 3">
    <name type="scientific">Kribbella alba</name>
    <dbReference type="NCBI Taxonomy" id="190197"/>
    <lineage>
        <taxon>Bacteria</taxon>
        <taxon>Bacillati</taxon>
        <taxon>Actinomycetota</taxon>
        <taxon>Actinomycetes</taxon>
        <taxon>Propionibacteriales</taxon>
        <taxon>Kribbellaceae</taxon>
        <taxon>Kribbella</taxon>
    </lineage>
</organism>
<evidence type="ECO:0008006" key="4">
    <source>
        <dbReference type="Google" id="ProtNLM"/>
    </source>
</evidence>
<name>A0ABN2F6J9_9ACTN</name>
<comment type="caution">
    <text evidence="2">The sequence shown here is derived from an EMBL/GenBank/DDBJ whole genome shotgun (WGS) entry which is preliminary data.</text>
</comment>